<evidence type="ECO:0000259" key="7">
    <source>
        <dbReference type="Pfam" id="PF00248"/>
    </source>
</evidence>
<dbReference type="GO" id="GO:0016616">
    <property type="term" value="F:oxidoreductase activity, acting on the CH-OH group of donors, NAD or NADP as acceptor"/>
    <property type="evidence" value="ECO:0007669"/>
    <property type="project" value="UniProtKB-ARBA"/>
</dbReference>
<dbReference type="InterPro" id="IPR036812">
    <property type="entry name" value="NAD(P)_OxRdtase_dom_sf"/>
</dbReference>
<dbReference type="Gene3D" id="3.20.20.100">
    <property type="entry name" value="NADP-dependent oxidoreductase domain"/>
    <property type="match status" value="1"/>
</dbReference>
<dbReference type="PROSITE" id="PS00062">
    <property type="entry name" value="ALDOKETO_REDUCTASE_2"/>
    <property type="match status" value="1"/>
</dbReference>
<accession>A0A8K0XT12</accession>
<dbReference type="InterPro" id="IPR044494">
    <property type="entry name" value="AKR3C2/3"/>
</dbReference>
<evidence type="ECO:0000256" key="2">
    <source>
        <dbReference type="ARBA" id="ARBA00022857"/>
    </source>
</evidence>
<gene>
    <name evidence="8" type="ORF">BXZ70DRAFT_998645</name>
</gene>
<dbReference type="PRINTS" id="PR00069">
    <property type="entry name" value="ALDKETRDTASE"/>
</dbReference>
<dbReference type="EMBL" id="JAEVFJ010000005">
    <property type="protein sequence ID" value="KAH8104657.1"/>
    <property type="molecule type" value="Genomic_DNA"/>
</dbReference>
<dbReference type="SUPFAM" id="SSF51430">
    <property type="entry name" value="NAD(P)-linked oxidoreductase"/>
    <property type="match status" value="1"/>
</dbReference>
<reference evidence="8" key="1">
    <citation type="journal article" date="2021" name="New Phytol.">
        <title>Evolutionary innovations through gain and loss of genes in the ectomycorrhizal Boletales.</title>
        <authorList>
            <person name="Wu G."/>
            <person name="Miyauchi S."/>
            <person name="Morin E."/>
            <person name="Kuo A."/>
            <person name="Drula E."/>
            <person name="Varga T."/>
            <person name="Kohler A."/>
            <person name="Feng B."/>
            <person name="Cao Y."/>
            <person name="Lipzen A."/>
            <person name="Daum C."/>
            <person name="Hundley H."/>
            <person name="Pangilinan J."/>
            <person name="Johnson J."/>
            <person name="Barry K."/>
            <person name="LaButti K."/>
            <person name="Ng V."/>
            <person name="Ahrendt S."/>
            <person name="Min B."/>
            <person name="Choi I.G."/>
            <person name="Park H."/>
            <person name="Plett J.M."/>
            <person name="Magnuson J."/>
            <person name="Spatafora J.W."/>
            <person name="Nagy L.G."/>
            <person name="Henrissat B."/>
            <person name="Grigoriev I.V."/>
            <person name="Yang Z.L."/>
            <person name="Xu J."/>
            <person name="Martin F.M."/>
        </authorList>
    </citation>
    <scope>NUCLEOTIDE SEQUENCE</scope>
    <source>
        <strain evidence="8">KKN 215</strain>
    </source>
</reference>
<dbReference type="InterPro" id="IPR020471">
    <property type="entry name" value="AKR"/>
</dbReference>
<dbReference type="Pfam" id="PF00248">
    <property type="entry name" value="Aldo_ket_red"/>
    <property type="match status" value="1"/>
</dbReference>
<dbReference type="GO" id="GO:0016652">
    <property type="term" value="F:oxidoreductase activity, acting on NAD(P)H as acceptor"/>
    <property type="evidence" value="ECO:0007669"/>
    <property type="project" value="InterPro"/>
</dbReference>
<evidence type="ECO:0000256" key="4">
    <source>
        <dbReference type="PIRSR" id="PIRSR000097-1"/>
    </source>
</evidence>
<evidence type="ECO:0000256" key="5">
    <source>
        <dbReference type="PIRSR" id="PIRSR000097-2"/>
    </source>
</evidence>
<dbReference type="PANTHER" id="PTHR43827:SF3">
    <property type="entry name" value="NADP-DEPENDENT OXIDOREDUCTASE DOMAIN-CONTAINING PROTEIN"/>
    <property type="match status" value="1"/>
</dbReference>
<comment type="caution">
    <text evidence="8">The sequence shown here is derived from an EMBL/GenBank/DDBJ whole genome shotgun (WGS) entry which is preliminary data.</text>
</comment>
<dbReference type="Proteomes" id="UP000813824">
    <property type="component" value="Unassembled WGS sequence"/>
</dbReference>
<feature type="active site" description="Proton donor" evidence="4">
    <location>
        <position position="51"/>
    </location>
</feature>
<dbReference type="PANTHER" id="PTHR43827">
    <property type="entry name" value="2,5-DIKETO-D-GLUCONIC ACID REDUCTASE"/>
    <property type="match status" value="1"/>
</dbReference>
<feature type="domain" description="NADP-dependent oxidoreductase" evidence="7">
    <location>
        <begin position="25"/>
        <end position="263"/>
    </location>
</feature>
<sequence length="297" mass="32658">MPFGTVTLNDGNEMPTIAFGTGSKWKGHDVTSYVEQAIEVGFSHIDTAQFYRTETYIGDAIRESGLARSDFFITSKYSGIGKPEDAIQDSLKNLGVAQLDLYLIHGPMFGSENVWEKLEEAQKAGLAKSIGVSNYNLEQLQNLLKDARVVPAVNQIRFSPYNYSETKDLLAFAAKHGIVIEAYSSLSPITQYPGGPVDKPIAAAAKRLGATPAQVIMAWVRSKGIVVVTTSSRKDRMQEYLNTADLHPAADLTEEEIKAIDDAGADGPPSRTLQRSTALLWVVFTIRAIWRAWSDWI</sequence>
<feature type="site" description="Lowers pKa of active site Tyr" evidence="6">
    <location>
        <position position="76"/>
    </location>
</feature>
<keyword evidence="3" id="KW-0560">Oxidoreductase</keyword>
<keyword evidence="2" id="KW-0521">NADP</keyword>
<protein>
    <submittedName>
        <fullName evidence="8">Aldo/keto reductase</fullName>
    </submittedName>
</protein>
<evidence type="ECO:0000313" key="8">
    <source>
        <dbReference type="EMBL" id="KAH8104657.1"/>
    </source>
</evidence>
<evidence type="ECO:0000256" key="6">
    <source>
        <dbReference type="PIRSR" id="PIRSR000097-3"/>
    </source>
</evidence>
<dbReference type="AlphaFoldDB" id="A0A8K0XT12"/>
<feature type="binding site" evidence="5">
    <location>
        <position position="105"/>
    </location>
    <ligand>
        <name>substrate</name>
    </ligand>
</feature>
<dbReference type="PIRSF" id="PIRSF000097">
    <property type="entry name" value="AKR"/>
    <property type="match status" value="1"/>
</dbReference>
<dbReference type="OrthoDB" id="416253at2759"/>
<evidence type="ECO:0000313" key="9">
    <source>
        <dbReference type="Proteomes" id="UP000813824"/>
    </source>
</evidence>
<evidence type="ECO:0000256" key="3">
    <source>
        <dbReference type="ARBA" id="ARBA00023002"/>
    </source>
</evidence>
<organism evidence="8 9">
    <name type="scientific">Cristinia sonorae</name>
    <dbReference type="NCBI Taxonomy" id="1940300"/>
    <lineage>
        <taxon>Eukaryota</taxon>
        <taxon>Fungi</taxon>
        <taxon>Dikarya</taxon>
        <taxon>Basidiomycota</taxon>
        <taxon>Agaricomycotina</taxon>
        <taxon>Agaricomycetes</taxon>
        <taxon>Agaricomycetidae</taxon>
        <taxon>Agaricales</taxon>
        <taxon>Pleurotineae</taxon>
        <taxon>Stephanosporaceae</taxon>
        <taxon>Cristinia</taxon>
    </lineage>
</organism>
<name>A0A8K0XT12_9AGAR</name>
<dbReference type="InterPro" id="IPR018170">
    <property type="entry name" value="Aldo/ket_reductase_CS"/>
</dbReference>
<dbReference type="InterPro" id="IPR023210">
    <property type="entry name" value="NADP_OxRdtase_dom"/>
</dbReference>
<dbReference type="CDD" id="cd19120">
    <property type="entry name" value="AKR_AKR3C2-3"/>
    <property type="match status" value="1"/>
</dbReference>
<keyword evidence="9" id="KW-1185">Reference proteome</keyword>
<comment type="similarity">
    <text evidence="1">Belongs to the aldo/keto reductase family.</text>
</comment>
<evidence type="ECO:0000256" key="1">
    <source>
        <dbReference type="ARBA" id="ARBA00007905"/>
    </source>
</evidence>
<dbReference type="FunFam" id="3.20.20.100:FF:000002">
    <property type="entry name" value="2,5-diketo-D-gluconic acid reductase A"/>
    <property type="match status" value="1"/>
</dbReference>
<proteinExistence type="inferred from homology"/>